<dbReference type="Gene3D" id="1.10.1470.10">
    <property type="entry name" value="YjbJ"/>
    <property type="match status" value="1"/>
</dbReference>
<feature type="compositionally biased region" description="Basic and acidic residues" evidence="2">
    <location>
        <begin position="1"/>
        <end position="22"/>
    </location>
</feature>
<proteinExistence type="inferred from homology"/>
<evidence type="ECO:0000313" key="4">
    <source>
        <dbReference type="EMBL" id="CCQ45095.1"/>
    </source>
</evidence>
<dbReference type="STRING" id="861266.ARTSIC4J27_1028"/>
<sequence length="58" mass="6020">MGLDDKIENAAEKLGGKGKEAAGEATGDESLRAEGQADQAKGDLKQAGEKVKDAFKKD</sequence>
<dbReference type="RefSeq" id="WP_050054118.1">
    <property type="nucleotide sequence ID" value="NZ_CAQI01000032.1"/>
</dbReference>
<dbReference type="AlphaFoldDB" id="A0A024GYS1"/>
<feature type="domain" description="CsbD-like" evidence="3">
    <location>
        <begin position="5"/>
        <end position="57"/>
    </location>
</feature>
<comment type="caution">
    <text evidence="4">The sequence shown here is derived from an EMBL/GenBank/DDBJ whole genome shotgun (WGS) entry which is preliminary data.</text>
</comment>
<dbReference type="EMBL" id="CAQI01000032">
    <property type="protein sequence ID" value="CCQ45095.1"/>
    <property type="molecule type" value="Genomic_DNA"/>
</dbReference>
<dbReference type="Proteomes" id="UP000035722">
    <property type="component" value="Unassembled WGS sequence"/>
</dbReference>
<dbReference type="InterPro" id="IPR036629">
    <property type="entry name" value="YjbJ_sf"/>
</dbReference>
<dbReference type="SUPFAM" id="SSF69047">
    <property type="entry name" value="Hypothetical protein YjbJ"/>
    <property type="match status" value="1"/>
</dbReference>
<protein>
    <submittedName>
        <fullName evidence="4">CsbD-like family protein</fullName>
    </submittedName>
</protein>
<comment type="similarity">
    <text evidence="1">Belongs to the UPF0337 (CsbD) family.</text>
</comment>
<keyword evidence="5" id="KW-1185">Reference proteome</keyword>
<evidence type="ECO:0000313" key="5">
    <source>
        <dbReference type="Proteomes" id="UP000035722"/>
    </source>
</evidence>
<evidence type="ECO:0000259" key="3">
    <source>
        <dbReference type="Pfam" id="PF05532"/>
    </source>
</evidence>
<reference evidence="5" key="1">
    <citation type="journal article" date="2014" name="Genome Announc.">
        <title>Genome Sequence of Arthrobacter siccitolerans 4J27, a Xeroprotectant-Producing Desiccation-Tolerant Microorganism.</title>
        <authorList>
            <person name="Manzanera M."/>
            <person name="Santa-Cruz-Calvo L."/>
            <person name="Vilchez J.I."/>
            <person name="Garcia-Fontana C."/>
            <person name="Silva-Castro G.A."/>
            <person name="Calvo C."/>
            <person name="Gonzalez-Lopez J."/>
        </authorList>
    </citation>
    <scope>NUCLEOTIDE SEQUENCE [LARGE SCALE GENOMIC DNA]</scope>
    <source>
        <strain evidence="5">4J27</strain>
    </source>
</reference>
<feature type="region of interest" description="Disordered" evidence="2">
    <location>
        <begin position="1"/>
        <end position="58"/>
    </location>
</feature>
<organism evidence="4 5">
    <name type="scientific">Pseudarthrobacter siccitolerans</name>
    <dbReference type="NCBI Taxonomy" id="861266"/>
    <lineage>
        <taxon>Bacteria</taxon>
        <taxon>Bacillati</taxon>
        <taxon>Actinomycetota</taxon>
        <taxon>Actinomycetes</taxon>
        <taxon>Micrococcales</taxon>
        <taxon>Micrococcaceae</taxon>
        <taxon>Pseudarthrobacter</taxon>
    </lineage>
</organism>
<gene>
    <name evidence="4" type="ORF">ARTSIC4J27_1028</name>
</gene>
<evidence type="ECO:0000256" key="1">
    <source>
        <dbReference type="ARBA" id="ARBA00009129"/>
    </source>
</evidence>
<feature type="compositionally biased region" description="Basic and acidic residues" evidence="2">
    <location>
        <begin position="40"/>
        <end position="58"/>
    </location>
</feature>
<dbReference type="Pfam" id="PF05532">
    <property type="entry name" value="CsbD"/>
    <property type="match status" value="1"/>
</dbReference>
<name>A0A024GYS1_9MICC</name>
<evidence type="ECO:0000256" key="2">
    <source>
        <dbReference type="SAM" id="MobiDB-lite"/>
    </source>
</evidence>
<accession>A0A024GYS1</accession>
<dbReference type="InterPro" id="IPR008462">
    <property type="entry name" value="CsbD"/>
</dbReference>